<dbReference type="EMBL" id="JBHUHO010000020">
    <property type="protein sequence ID" value="MFD2115607.1"/>
    <property type="molecule type" value="Genomic_DNA"/>
</dbReference>
<dbReference type="InterPro" id="IPR023393">
    <property type="entry name" value="START-like_dom_sf"/>
</dbReference>
<dbReference type="Proteomes" id="UP001597362">
    <property type="component" value="Unassembled WGS sequence"/>
</dbReference>
<feature type="transmembrane region" description="Helical" evidence="1">
    <location>
        <begin position="266"/>
        <end position="285"/>
    </location>
</feature>
<keyword evidence="1" id="KW-1133">Transmembrane helix</keyword>
<name>A0ABW4YJ44_9BACL</name>
<dbReference type="RefSeq" id="WP_377770918.1">
    <property type="nucleotide sequence ID" value="NZ_JBHUHO010000020.1"/>
</dbReference>
<gene>
    <name evidence="2" type="ORF">ACFSJH_07680</name>
</gene>
<accession>A0ABW4YJ44</accession>
<dbReference type="SUPFAM" id="SSF55961">
    <property type="entry name" value="Bet v1-like"/>
    <property type="match status" value="1"/>
</dbReference>
<evidence type="ECO:0000313" key="2">
    <source>
        <dbReference type="EMBL" id="MFD2115607.1"/>
    </source>
</evidence>
<dbReference type="Gene3D" id="3.30.530.20">
    <property type="match status" value="1"/>
</dbReference>
<feature type="transmembrane region" description="Helical" evidence="1">
    <location>
        <begin position="241"/>
        <end position="260"/>
    </location>
</feature>
<feature type="transmembrane region" description="Helical" evidence="1">
    <location>
        <begin position="170"/>
        <end position="188"/>
    </location>
</feature>
<dbReference type="CDD" id="cd07812">
    <property type="entry name" value="SRPBCC"/>
    <property type="match status" value="1"/>
</dbReference>
<evidence type="ECO:0000313" key="3">
    <source>
        <dbReference type="Proteomes" id="UP001597362"/>
    </source>
</evidence>
<sequence>MRRKPIYVEIDINTDMDTLWHYTQRPELHEQWDLRFSEIRYLPREKDDDKQHFLYRTRIGFGLNIAGTGVTKGGVRTAEGERFSSLSFSSEQIISLIKQGRGYWKYTPHDNGVTFVTQYDYETRFGLLGKCFDYVLFRPLFGMATAWSFDVLRIWLEKGIQPALSMQRALVHYLSVLMISLLWIYQGLVPKVLFPEAGELAIMQEISLFHGWESELLWCLGIAEISIGLLTILWHRKRWIYMPQVILLTLLAVVALIGTPELLKQPFNPLTLSGSMIAFCLLARLSNRELPQAKRCIRKRRRI</sequence>
<keyword evidence="3" id="KW-1185">Reference proteome</keyword>
<protein>
    <submittedName>
        <fullName evidence="2">DoxX-like family protein</fullName>
    </submittedName>
</protein>
<reference evidence="3" key="1">
    <citation type="journal article" date="2019" name="Int. J. Syst. Evol. Microbiol.">
        <title>The Global Catalogue of Microorganisms (GCM) 10K type strain sequencing project: providing services to taxonomists for standard genome sequencing and annotation.</title>
        <authorList>
            <consortium name="The Broad Institute Genomics Platform"/>
            <consortium name="The Broad Institute Genome Sequencing Center for Infectious Disease"/>
            <person name="Wu L."/>
            <person name="Ma J."/>
        </authorList>
    </citation>
    <scope>NUCLEOTIDE SEQUENCE [LARGE SCALE GENOMIC DNA]</scope>
    <source>
        <strain evidence="3">GH52</strain>
    </source>
</reference>
<keyword evidence="1" id="KW-0812">Transmembrane</keyword>
<proteinExistence type="predicted"/>
<organism evidence="2 3">
    <name type="scientific">Paenibacillus yanchengensis</name>
    <dbReference type="NCBI Taxonomy" id="2035833"/>
    <lineage>
        <taxon>Bacteria</taxon>
        <taxon>Bacillati</taxon>
        <taxon>Bacillota</taxon>
        <taxon>Bacilli</taxon>
        <taxon>Bacillales</taxon>
        <taxon>Paenibacillaceae</taxon>
        <taxon>Paenibacillus</taxon>
    </lineage>
</organism>
<dbReference type="InterPro" id="IPR025695">
    <property type="entry name" value="DoxX-like"/>
</dbReference>
<dbReference type="Pfam" id="PF13781">
    <property type="entry name" value="DoxX_3"/>
    <property type="match status" value="1"/>
</dbReference>
<feature type="transmembrane region" description="Helical" evidence="1">
    <location>
        <begin position="215"/>
        <end position="234"/>
    </location>
</feature>
<comment type="caution">
    <text evidence="2">The sequence shown here is derived from an EMBL/GenBank/DDBJ whole genome shotgun (WGS) entry which is preliminary data.</text>
</comment>
<evidence type="ECO:0000256" key="1">
    <source>
        <dbReference type="SAM" id="Phobius"/>
    </source>
</evidence>
<keyword evidence="1" id="KW-0472">Membrane</keyword>